<dbReference type="SMART" id="SM00471">
    <property type="entry name" value="HDc"/>
    <property type="match status" value="1"/>
</dbReference>
<sequence length="373" mass="42192">MRLLPLSMVRPGMKLGKKIYNEEGLTLLGEQVELTQMLIQRLAKRGIDFVYIDDPRTNDVVIPDMISEETRLRATSEIRSSFRKLMDDSMKRNLSGYTQLGKNFREVINLIIDDLSGHQDAMIMLTNISVMDDYLFQHSLNVCIYTTMLGMANGYSRDELATIGLGAMLHDIGKTQIPIDILRKNGALTQDEFVLMKKHTEFGFHLLKDEANIPLLAAHCAFQHHERMDGSGYPRGIKGNDIHDYARWIGLVDSYDAMTTHRVYRKAMLPHQAMEIIFTGTSTLYEQKKIELFRDKIAIYPIGVTVTLNTGETGTVVGLNNLVPQRPIVRLFQNEQGEELAAPKEVDLSKKLSLMITGVNNDSVNDNMNLQAN</sequence>
<dbReference type="RefSeq" id="WP_094016818.1">
    <property type="nucleotide sequence ID" value="NZ_NMQW01000033.1"/>
</dbReference>
<name>A0A229ULF4_9BACL</name>
<comment type="caution">
    <text evidence="2">The sequence shown here is derived from an EMBL/GenBank/DDBJ whole genome shotgun (WGS) entry which is preliminary data.</text>
</comment>
<dbReference type="PANTHER" id="PTHR43155">
    <property type="entry name" value="CYCLIC DI-GMP PHOSPHODIESTERASE PA4108-RELATED"/>
    <property type="match status" value="1"/>
</dbReference>
<dbReference type="PROSITE" id="PS51832">
    <property type="entry name" value="HD_GYP"/>
    <property type="match status" value="1"/>
</dbReference>
<reference evidence="2 3" key="1">
    <citation type="submission" date="2017-07" db="EMBL/GenBank/DDBJ databases">
        <title>Genome sequencing and assembly of Paenibacillus rigui.</title>
        <authorList>
            <person name="Mayilraj S."/>
        </authorList>
    </citation>
    <scope>NUCLEOTIDE SEQUENCE [LARGE SCALE GENOMIC DNA]</scope>
    <source>
        <strain evidence="2 3">JCM 16352</strain>
    </source>
</reference>
<dbReference type="Proteomes" id="UP000215509">
    <property type="component" value="Unassembled WGS sequence"/>
</dbReference>
<dbReference type="SUPFAM" id="SSF109604">
    <property type="entry name" value="HD-domain/PDEase-like"/>
    <property type="match status" value="1"/>
</dbReference>
<dbReference type="InterPro" id="IPR037522">
    <property type="entry name" value="HD_GYP_dom"/>
</dbReference>
<dbReference type="InterPro" id="IPR003607">
    <property type="entry name" value="HD/PDEase_dom"/>
</dbReference>
<dbReference type="OrthoDB" id="9759601at2"/>
<evidence type="ECO:0000313" key="2">
    <source>
        <dbReference type="EMBL" id="OXM84246.1"/>
    </source>
</evidence>
<gene>
    <name evidence="2" type="ORF">CF651_20890</name>
</gene>
<dbReference type="AlphaFoldDB" id="A0A229ULF4"/>
<accession>A0A229ULF4</accession>
<dbReference type="Pfam" id="PF13487">
    <property type="entry name" value="HD_5"/>
    <property type="match status" value="1"/>
</dbReference>
<dbReference type="Gene3D" id="1.10.3210.10">
    <property type="entry name" value="Hypothetical protein af1432"/>
    <property type="match status" value="1"/>
</dbReference>
<dbReference type="PANTHER" id="PTHR43155:SF2">
    <property type="entry name" value="CYCLIC DI-GMP PHOSPHODIESTERASE PA4108"/>
    <property type="match status" value="1"/>
</dbReference>
<dbReference type="EMBL" id="NMQW01000033">
    <property type="protein sequence ID" value="OXM84246.1"/>
    <property type="molecule type" value="Genomic_DNA"/>
</dbReference>
<organism evidence="2 3">
    <name type="scientific">Paenibacillus rigui</name>
    <dbReference type="NCBI Taxonomy" id="554312"/>
    <lineage>
        <taxon>Bacteria</taxon>
        <taxon>Bacillati</taxon>
        <taxon>Bacillota</taxon>
        <taxon>Bacilli</taxon>
        <taxon>Bacillales</taxon>
        <taxon>Paenibacillaceae</taxon>
        <taxon>Paenibacillus</taxon>
    </lineage>
</organism>
<protein>
    <recommendedName>
        <fullName evidence="1">HD-GYP domain-containing protein</fullName>
    </recommendedName>
</protein>
<evidence type="ECO:0000313" key="3">
    <source>
        <dbReference type="Proteomes" id="UP000215509"/>
    </source>
</evidence>
<keyword evidence="3" id="KW-1185">Reference proteome</keyword>
<evidence type="ECO:0000259" key="1">
    <source>
        <dbReference type="PROSITE" id="PS51832"/>
    </source>
</evidence>
<feature type="domain" description="HD-GYP" evidence="1">
    <location>
        <begin position="113"/>
        <end position="309"/>
    </location>
</feature>
<proteinExistence type="predicted"/>
<dbReference type="CDD" id="cd00077">
    <property type="entry name" value="HDc"/>
    <property type="match status" value="1"/>
</dbReference>